<evidence type="ECO:0000256" key="1">
    <source>
        <dbReference type="SAM" id="MobiDB-lite"/>
    </source>
</evidence>
<keyword evidence="2" id="KW-1133">Transmembrane helix</keyword>
<keyword evidence="2" id="KW-0472">Membrane</keyword>
<name>A0ABY4F2J3_9BACT</name>
<sequence length="122" mass="13206">MVSPPSVLQSLKALAQQALINPEALQNFTAAANSIQSSLGDKLEEYLKGKQYTLAFLAVLISVISLMVSGNGEDGSTVINNNYSTVINQPIIAPVTQQHIEKKKPESAKSITINKKKKGRKR</sequence>
<evidence type="ECO:0000313" key="3">
    <source>
        <dbReference type="EMBL" id="UOQ50704.1"/>
    </source>
</evidence>
<accession>A0ABY4F2J3</accession>
<organism evidence="3 4">
    <name type="scientific">Hymenobacter cellulosivorans</name>
    <dbReference type="NCBI Taxonomy" id="2932249"/>
    <lineage>
        <taxon>Bacteria</taxon>
        <taxon>Pseudomonadati</taxon>
        <taxon>Bacteroidota</taxon>
        <taxon>Cytophagia</taxon>
        <taxon>Cytophagales</taxon>
        <taxon>Hymenobacteraceae</taxon>
        <taxon>Hymenobacter</taxon>
    </lineage>
</organism>
<protein>
    <submittedName>
        <fullName evidence="3">Uncharacterized protein</fullName>
    </submittedName>
</protein>
<dbReference type="RefSeq" id="WP_244713462.1">
    <property type="nucleotide sequence ID" value="NZ_CP095049.1"/>
</dbReference>
<evidence type="ECO:0000313" key="4">
    <source>
        <dbReference type="Proteomes" id="UP000831785"/>
    </source>
</evidence>
<gene>
    <name evidence="3" type="ORF">MUN80_13135</name>
</gene>
<feature type="transmembrane region" description="Helical" evidence="2">
    <location>
        <begin position="52"/>
        <end position="70"/>
    </location>
</feature>
<dbReference type="EMBL" id="CP095049">
    <property type="protein sequence ID" value="UOQ50704.1"/>
    <property type="molecule type" value="Genomic_DNA"/>
</dbReference>
<reference evidence="3 4" key="1">
    <citation type="submission" date="2022-04" db="EMBL/GenBank/DDBJ databases">
        <title>Hymenobacter sp. isolated from the air.</title>
        <authorList>
            <person name="Won M."/>
            <person name="Lee C.-M."/>
            <person name="Woen H.-Y."/>
            <person name="Kwon S.-W."/>
        </authorList>
    </citation>
    <scope>NUCLEOTIDE SEQUENCE [LARGE SCALE GENOMIC DNA]</scope>
    <source>
        <strain evidence="4">5116 S-27</strain>
    </source>
</reference>
<keyword evidence="4" id="KW-1185">Reference proteome</keyword>
<feature type="region of interest" description="Disordered" evidence="1">
    <location>
        <begin position="98"/>
        <end position="122"/>
    </location>
</feature>
<proteinExistence type="predicted"/>
<dbReference type="Proteomes" id="UP000831785">
    <property type="component" value="Chromosome"/>
</dbReference>
<evidence type="ECO:0000256" key="2">
    <source>
        <dbReference type="SAM" id="Phobius"/>
    </source>
</evidence>
<keyword evidence="2" id="KW-0812">Transmembrane</keyword>